<keyword evidence="1" id="KW-0732">Signal</keyword>
<dbReference type="InterPro" id="IPR011473">
    <property type="entry name" value="DUF1579"/>
</dbReference>
<evidence type="ECO:0000313" key="3">
    <source>
        <dbReference type="Proteomes" id="UP000250918"/>
    </source>
</evidence>
<feature type="signal peptide" evidence="1">
    <location>
        <begin position="1"/>
        <end position="23"/>
    </location>
</feature>
<feature type="chain" id="PRO_5032286832" description="DUF1579 domain-containing protein" evidence="1">
    <location>
        <begin position="24"/>
        <end position="194"/>
    </location>
</feature>
<evidence type="ECO:0000313" key="2">
    <source>
        <dbReference type="EMBL" id="PWB72175.1"/>
    </source>
</evidence>
<accession>A0A855X6N8</accession>
<sequence>MKTLLKPFLTLAAIIILAAGVGAADQAAGEAVPQGMPPMGPPEEMKQLANLVGVWDYVMMMRMDPASEKMEKTTGIMTNAYILDGAAMSLQYEGDTINGMKYKGLGIETYDREMKCWQMTWTDNMSGRTSMYTGRREGDKTTMEGEDMMGGQKMLTRITTFNEKPTTFDSKMESSMDGGKTWAVMFTAAYTKRK</sequence>
<comment type="caution">
    <text evidence="2">The sequence shown here is derived from an EMBL/GenBank/DDBJ whole genome shotgun (WGS) entry which is preliminary data.</text>
</comment>
<gene>
    <name evidence="2" type="ORF">C3F09_06955</name>
</gene>
<dbReference type="Proteomes" id="UP000250918">
    <property type="component" value="Unassembled WGS sequence"/>
</dbReference>
<protein>
    <recommendedName>
        <fullName evidence="4">DUF1579 domain-containing protein</fullName>
    </recommendedName>
</protein>
<proteinExistence type="predicted"/>
<name>A0A855X6N8_9BACT</name>
<organism evidence="2 3">
    <name type="scientific">candidate division GN15 bacterium</name>
    <dbReference type="NCBI Taxonomy" id="2072418"/>
    <lineage>
        <taxon>Bacteria</taxon>
        <taxon>candidate division GN15</taxon>
    </lineage>
</organism>
<dbReference type="AlphaFoldDB" id="A0A855X6N8"/>
<evidence type="ECO:0000256" key="1">
    <source>
        <dbReference type="SAM" id="SignalP"/>
    </source>
</evidence>
<evidence type="ECO:0008006" key="4">
    <source>
        <dbReference type="Google" id="ProtNLM"/>
    </source>
</evidence>
<dbReference type="Pfam" id="PF07617">
    <property type="entry name" value="DUF1579"/>
    <property type="match status" value="1"/>
</dbReference>
<dbReference type="EMBL" id="PQAP01000094">
    <property type="protein sequence ID" value="PWB72175.1"/>
    <property type="molecule type" value="Genomic_DNA"/>
</dbReference>
<reference evidence="2 3" key="1">
    <citation type="journal article" date="2018" name="ISME J.">
        <title>A methanotrophic archaeon couples anaerobic oxidation of methane to Fe(III) reduction.</title>
        <authorList>
            <person name="Cai C."/>
            <person name="Leu A.O."/>
            <person name="Xie G.J."/>
            <person name="Guo J."/>
            <person name="Feng Y."/>
            <person name="Zhao J.X."/>
            <person name="Tyson G.W."/>
            <person name="Yuan Z."/>
            <person name="Hu S."/>
        </authorList>
    </citation>
    <scope>NUCLEOTIDE SEQUENCE [LARGE SCALE GENOMIC DNA]</scope>
    <source>
        <strain evidence="2">FeB_12</strain>
    </source>
</reference>